<dbReference type="PROSITE" id="PS00022">
    <property type="entry name" value="EGF_1"/>
    <property type="match status" value="1"/>
</dbReference>
<keyword evidence="6" id="KW-1185">Reference proteome</keyword>
<evidence type="ECO:0000313" key="6">
    <source>
        <dbReference type="Proteomes" id="UP001347796"/>
    </source>
</evidence>
<feature type="disulfide bond" evidence="1">
    <location>
        <begin position="234"/>
        <end position="243"/>
    </location>
</feature>
<organism evidence="5 6">
    <name type="scientific">Patella caerulea</name>
    <name type="common">Rayed Mediterranean limpet</name>
    <dbReference type="NCBI Taxonomy" id="87958"/>
    <lineage>
        <taxon>Eukaryota</taxon>
        <taxon>Metazoa</taxon>
        <taxon>Spiralia</taxon>
        <taxon>Lophotrochozoa</taxon>
        <taxon>Mollusca</taxon>
        <taxon>Gastropoda</taxon>
        <taxon>Patellogastropoda</taxon>
        <taxon>Patelloidea</taxon>
        <taxon>Patellidae</taxon>
        <taxon>Patella</taxon>
    </lineage>
</organism>
<sequence>MAEVTVIVVFQMLLSLLAICECLPLTIPDSSARRAPPGPVVGEDFPSIQLPKLANYYTELLKRNMRDIETQTSESSKNFEDDQNSKVTWNDFLTFLNLNLPNIKHKRKLSQEKRLKQNSEDLNALVASDSRVLPYNSNLNHKSTQSDTQSMDSVPSDFTKDVPSTNSSGALLHKNPRTKRSLFNRFPSFMYSPPLELDFTYTHVVACLHSDRYYCLNGGRCVYVGALDIKTCRCPVGYTGLRCEMIDKDYLLALLTNAIIIS</sequence>
<feature type="compositionally biased region" description="Polar residues" evidence="2">
    <location>
        <begin position="136"/>
        <end position="153"/>
    </location>
</feature>
<keyword evidence="3" id="KW-0732">Signal</keyword>
<accession>A0AAN8JQA9</accession>
<evidence type="ECO:0000259" key="4">
    <source>
        <dbReference type="PROSITE" id="PS50026"/>
    </source>
</evidence>
<evidence type="ECO:0000256" key="2">
    <source>
        <dbReference type="SAM" id="MobiDB-lite"/>
    </source>
</evidence>
<reference evidence="5 6" key="1">
    <citation type="submission" date="2024-01" db="EMBL/GenBank/DDBJ databases">
        <title>The genome of the rayed Mediterranean limpet Patella caerulea (Linnaeus, 1758).</title>
        <authorList>
            <person name="Anh-Thu Weber A."/>
            <person name="Halstead-Nussloch G."/>
        </authorList>
    </citation>
    <scope>NUCLEOTIDE SEQUENCE [LARGE SCALE GENOMIC DNA]</scope>
    <source>
        <strain evidence="5">AATW-2023a</strain>
        <tissue evidence="5">Whole specimen</tissue>
    </source>
</reference>
<dbReference type="Proteomes" id="UP001347796">
    <property type="component" value="Unassembled WGS sequence"/>
</dbReference>
<gene>
    <name evidence="5" type="ORF">SNE40_010339</name>
</gene>
<feature type="region of interest" description="Disordered" evidence="2">
    <location>
        <begin position="136"/>
        <end position="173"/>
    </location>
</feature>
<feature type="chain" id="PRO_5042887306" description="EGF-like domain-containing protein" evidence="3">
    <location>
        <begin position="23"/>
        <end position="262"/>
    </location>
</feature>
<dbReference type="EMBL" id="JAZGQO010000007">
    <property type="protein sequence ID" value="KAK6182717.1"/>
    <property type="molecule type" value="Genomic_DNA"/>
</dbReference>
<dbReference type="CDD" id="cd00054">
    <property type="entry name" value="EGF_CA"/>
    <property type="match status" value="1"/>
</dbReference>
<feature type="disulfide bond" evidence="1">
    <location>
        <begin position="215"/>
        <end position="232"/>
    </location>
</feature>
<evidence type="ECO:0000256" key="3">
    <source>
        <dbReference type="SAM" id="SignalP"/>
    </source>
</evidence>
<dbReference type="PROSITE" id="PS50026">
    <property type="entry name" value="EGF_3"/>
    <property type="match status" value="1"/>
</dbReference>
<name>A0AAN8JQA9_PATCE</name>
<dbReference type="SMART" id="SM00181">
    <property type="entry name" value="EGF"/>
    <property type="match status" value="1"/>
</dbReference>
<feature type="domain" description="EGF-like" evidence="4">
    <location>
        <begin position="203"/>
        <end position="244"/>
    </location>
</feature>
<dbReference type="InterPro" id="IPR000742">
    <property type="entry name" value="EGF"/>
</dbReference>
<feature type="signal peptide" evidence="3">
    <location>
        <begin position="1"/>
        <end position="22"/>
    </location>
</feature>
<dbReference type="PROSITE" id="PS01186">
    <property type="entry name" value="EGF_2"/>
    <property type="match status" value="1"/>
</dbReference>
<evidence type="ECO:0000256" key="1">
    <source>
        <dbReference type="PROSITE-ProRule" id="PRU00076"/>
    </source>
</evidence>
<evidence type="ECO:0000313" key="5">
    <source>
        <dbReference type="EMBL" id="KAK6182717.1"/>
    </source>
</evidence>
<comment type="caution">
    <text evidence="5">The sequence shown here is derived from an EMBL/GenBank/DDBJ whole genome shotgun (WGS) entry which is preliminary data.</text>
</comment>
<keyword evidence="1" id="KW-1015">Disulfide bond</keyword>
<dbReference type="AlphaFoldDB" id="A0AAN8JQA9"/>
<protein>
    <recommendedName>
        <fullName evidence="4">EGF-like domain-containing protein</fullName>
    </recommendedName>
</protein>
<proteinExistence type="predicted"/>
<keyword evidence="1" id="KW-0245">EGF-like domain</keyword>
<comment type="caution">
    <text evidence="1">Lacks conserved residue(s) required for the propagation of feature annotation.</text>
</comment>
<dbReference type="Gene3D" id="2.10.25.10">
    <property type="entry name" value="Laminin"/>
    <property type="match status" value="1"/>
</dbReference>
<dbReference type="SUPFAM" id="SSF57196">
    <property type="entry name" value="EGF/Laminin"/>
    <property type="match status" value="1"/>
</dbReference>
<dbReference type="Pfam" id="PF00008">
    <property type="entry name" value="EGF"/>
    <property type="match status" value="1"/>
</dbReference>